<evidence type="ECO:0000313" key="3">
    <source>
        <dbReference type="EMBL" id="SKC80249.1"/>
    </source>
</evidence>
<evidence type="ECO:0000313" key="2">
    <source>
        <dbReference type="EMBL" id="SKC71621.1"/>
    </source>
</evidence>
<reference evidence="4" key="2">
    <citation type="submission" date="2017-02" db="EMBL/GenBank/DDBJ databases">
        <authorList>
            <person name="Varghese N."/>
            <person name="Submissions S."/>
        </authorList>
    </citation>
    <scope>NUCLEOTIDE SEQUENCE [LARGE SCALE GENOMIC DNA]</scope>
    <source>
        <strain evidence="4">M1</strain>
    </source>
</reference>
<dbReference type="Proteomes" id="UP000190285">
    <property type="component" value="Unassembled WGS sequence"/>
</dbReference>
<keyword evidence="4" id="KW-1185">Reference proteome</keyword>
<evidence type="ECO:0000313" key="1">
    <source>
        <dbReference type="EMBL" id="SKC68493.1"/>
    </source>
</evidence>
<sequence length="141" mass="16190">MKELIWVRKGKDAYVKVFRTGIGYAIESFIRKRKPRIIRTDYKNTRNFSSTSKWSSDLILKHALAEESGEVKRIERYICLPLKDNTNPRDDWKLVTCPICGKSCWESDIARKVLKNKNVAGVCTVCALKTTTDLGGLRYSN</sequence>
<proteinExistence type="predicted"/>
<dbReference type="EMBL" id="FUZT01000006">
    <property type="protein sequence ID" value="SKC71621.1"/>
    <property type="molecule type" value="Genomic_DNA"/>
</dbReference>
<dbReference type="RefSeq" id="WP_244282057.1">
    <property type="nucleotide sequence ID" value="NZ_FUZT01000005.1"/>
</dbReference>
<organism evidence="1 4">
    <name type="scientific">Maledivibacter halophilus</name>
    <dbReference type="NCBI Taxonomy" id="36842"/>
    <lineage>
        <taxon>Bacteria</taxon>
        <taxon>Bacillati</taxon>
        <taxon>Bacillota</taxon>
        <taxon>Clostridia</taxon>
        <taxon>Peptostreptococcales</taxon>
        <taxon>Caminicellaceae</taxon>
        <taxon>Maledivibacter</taxon>
    </lineage>
</organism>
<dbReference type="EMBL" id="FUZT01000008">
    <property type="protein sequence ID" value="SKC80249.1"/>
    <property type="molecule type" value="Genomic_DNA"/>
</dbReference>
<dbReference type="AlphaFoldDB" id="A0A1T5KXW5"/>
<gene>
    <name evidence="1" type="ORF">SAMN02194393_02154</name>
    <name evidence="2" type="ORF">SAMN02194393_02498</name>
    <name evidence="3" type="ORF">SAMN02194393_03465</name>
</gene>
<name>A0A1T5KXW5_9FIRM</name>
<dbReference type="STRING" id="36842.SAMN02194393_02154"/>
<reference evidence="1 4" key="1">
    <citation type="submission" date="2017-02" db="EMBL/GenBank/DDBJ databases">
        <authorList>
            <person name="Peterson S.W."/>
        </authorList>
    </citation>
    <scope>NUCLEOTIDE SEQUENCE [LARGE SCALE GENOMIC DNA]</scope>
    <source>
        <strain evidence="1 4">M1</strain>
    </source>
</reference>
<accession>A0A1T5KXW5</accession>
<dbReference type="EMBL" id="FUZT01000005">
    <property type="protein sequence ID" value="SKC68493.1"/>
    <property type="molecule type" value="Genomic_DNA"/>
</dbReference>
<protein>
    <submittedName>
        <fullName evidence="1">Uncharacterized protein</fullName>
    </submittedName>
</protein>
<evidence type="ECO:0000313" key="4">
    <source>
        <dbReference type="Proteomes" id="UP000190285"/>
    </source>
</evidence>